<dbReference type="AlphaFoldDB" id="U6G696"/>
<dbReference type="Gene3D" id="2.40.70.10">
    <property type="entry name" value="Acid Proteases"/>
    <property type="match status" value="1"/>
</dbReference>
<evidence type="ECO:0000256" key="3">
    <source>
        <dbReference type="ARBA" id="ARBA00022750"/>
    </source>
</evidence>
<dbReference type="InterPro" id="IPR000626">
    <property type="entry name" value="Ubiquitin-like_dom"/>
</dbReference>
<feature type="region of interest" description="Disordered" evidence="5">
    <location>
        <begin position="162"/>
        <end position="200"/>
    </location>
</feature>
<accession>U6G696</accession>
<name>U6G696_9EIME</name>
<dbReference type="PANTHER" id="PTHR12917:SF1">
    <property type="entry name" value="AT13091P"/>
    <property type="match status" value="1"/>
</dbReference>
<keyword evidence="4" id="KW-0378">Hydrolase</keyword>
<gene>
    <name evidence="7" type="ORF">EPH_0003660</name>
</gene>
<dbReference type="CDD" id="cd05479">
    <property type="entry name" value="RP_DDI"/>
    <property type="match status" value="1"/>
</dbReference>
<evidence type="ECO:0000256" key="4">
    <source>
        <dbReference type="ARBA" id="ARBA00022801"/>
    </source>
</evidence>
<dbReference type="InterPro" id="IPR019103">
    <property type="entry name" value="Peptidase_aspartic_DDI1-type"/>
</dbReference>
<comment type="similarity">
    <text evidence="1">Belongs to the DDI1 family.</text>
</comment>
<dbReference type="OrthoDB" id="1047367at2759"/>
<dbReference type="SUPFAM" id="SSF54236">
    <property type="entry name" value="Ubiquitin-like"/>
    <property type="match status" value="1"/>
</dbReference>
<proteinExistence type="inferred from homology"/>
<evidence type="ECO:0000256" key="5">
    <source>
        <dbReference type="SAM" id="MobiDB-lite"/>
    </source>
</evidence>
<evidence type="ECO:0000256" key="2">
    <source>
        <dbReference type="ARBA" id="ARBA00022670"/>
    </source>
</evidence>
<keyword evidence="8" id="KW-1185">Reference proteome</keyword>
<organism evidence="7 8">
    <name type="scientific">Eimeria praecox</name>
    <dbReference type="NCBI Taxonomy" id="51316"/>
    <lineage>
        <taxon>Eukaryota</taxon>
        <taxon>Sar</taxon>
        <taxon>Alveolata</taxon>
        <taxon>Apicomplexa</taxon>
        <taxon>Conoidasida</taxon>
        <taxon>Coccidia</taxon>
        <taxon>Eucoccidiorida</taxon>
        <taxon>Eimeriorina</taxon>
        <taxon>Eimeriidae</taxon>
        <taxon>Eimeria</taxon>
    </lineage>
</organism>
<dbReference type="Pfam" id="PF09668">
    <property type="entry name" value="Asp_protease"/>
    <property type="match status" value="1"/>
</dbReference>
<dbReference type="InterPro" id="IPR033882">
    <property type="entry name" value="DDI1_N"/>
</dbReference>
<feature type="region of interest" description="Disordered" evidence="5">
    <location>
        <begin position="116"/>
        <end position="148"/>
    </location>
</feature>
<dbReference type="VEuPathDB" id="ToxoDB:EPH_0003660"/>
<dbReference type="InterPro" id="IPR029071">
    <property type="entry name" value="Ubiquitin-like_domsf"/>
</dbReference>
<dbReference type="GO" id="GO:0006508">
    <property type="term" value="P:proteolysis"/>
    <property type="evidence" value="ECO:0007669"/>
    <property type="project" value="UniProtKB-KW"/>
</dbReference>
<dbReference type="InterPro" id="IPR021109">
    <property type="entry name" value="Peptidase_aspartic_dom_sf"/>
</dbReference>
<evidence type="ECO:0000259" key="6">
    <source>
        <dbReference type="PROSITE" id="PS50053"/>
    </source>
</evidence>
<dbReference type="CDD" id="cd01796">
    <property type="entry name" value="Ubl_Ddi1_like"/>
    <property type="match status" value="1"/>
</dbReference>
<reference evidence="7" key="2">
    <citation type="submission" date="2013-10" db="EMBL/GenBank/DDBJ databases">
        <authorList>
            <person name="Aslett M."/>
        </authorList>
    </citation>
    <scope>NUCLEOTIDE SEQUENCE [LARGE SCALE GENOMIC DNA]</scope>
    <source>
        <strain evidence="7">Houghton</strain>
    </source>
</reference>
<dbReference type="Pfam" id="PF00240">
    <property type="entry name" value="ubiquitin"/>
    <property type="match status" value="1"/>
</dbReference>
<dbReference type="SMART" id="SM00213">
    <property type="entry name" value="UBQ"/>
    <property type="match status" value="1"/>
</dbReference>
<reference evidence="7" key="1">
    <citation type="submission" date="2013-10" db="EMBL/GenBank/DDBJ databases">
        <title>Genomic analysis of the causative agents of coccidiosis in chickens.</title>
        <authorList>
            <person name="Reid A.J."/>
            <person name="Blake D."/>
            <person name="Billington K."/>
            <person name="Browne H."/>
            <person name="Dunn M."/>
            <person name="Hung S."/>
            <person name="Kawahara F."/>
            <person name="Miranda-Saavedra D."/>
            <person name="Mourier T."/>
            <person name="Nagra H."/>
            <person name="Otto T.D."/>
            <person name="Rawlings N."/>
            <person name="Sanchez A."/>
            <person name="Sanders M."/>
            <person name="Subramaniam C."/>
            <person name="Tay Y."/>
            <person name="Dear P."/>
            <person name="Doerig C."/>
            <person name="Gruber A."/>
            <person name="Parkinson J."/>
            <person name="Shirley M."/>
            <person name="Wan K.L."/>
            <person name="Berriman M."/>
            <person name="Tomley F."/>
            <person name="Pain A."/>
        </authorList>
    </citation>
    <scope>NUCLEOTIDE SEQUENCE [LARGE SCALE GENOMIC DNA]</scope>
    <source>
        <strain evidence="7">Houghton</strain>
    </source>
</reference>
<dbReference type="GO" id="GO:0004190">
    <property type="term" value="F:aspartic-type endopeptidase activity"/>
    <property type="evidence" value="ECO:0007669"/>
    <property type="project" value="UniProtKB-KW"/>
</dbReference>
<keyword evidence="2" id="KW-0645">Protease</keyword>
<protein>
    <submittedName>
        <fullName evidence="7">DNA-damage inducible protein, putative</fullName>
    </submittedName>
</protein>
<dbReference type="Gene3D" id="3.10.20.90">
    <property type="entry name" value="Phosphatidylinositol 3-kinase Catalytic Subunit, Chain A, domain 1"/>
    <property type="match status" value="1"/>
</dbReference>
<feature type="domain" description="Ubiquitin-like" evidence="6">
    <location>
        <begin position="34"/>
        <end position="106"/>
    </location>
</feature>
<sequence length="487" mass="52145">MQITVTDPDRPPSTIDRRRHAVLIWFLVHFVWGFDVLDGQVFALDLTEEAEISALKDIISVEFNIPPERQHILLDGQPLRNTARTLAEAGVGEGAMLLVFNQVPAPLVSATSPVVPGATVEHQRRAHQPPSPAAPTTRRQQPPPVLPFDFSSIVVDGGRVAQFPAGGTAGPPRNTSPGAPAASIAASPSIPAGGADAPSSAANADAQVKLLIRHRAEEAVAAAAADPTSLSIIRVNNPILGDAIKAAVDERQAAPVAGGSGAAQQGEVGAAMKHLMDILEKEYEAQKKAESERRRRMQAIQRDPLSQEAQQFLLEELQQERINENYSMAREHLPEGFGSVCMLYIDVEINGVPCKAFVDSGAQQSILSLPFAEKCSLASLIDKRFAGLAMGVGKAPIIGRVHLAPLKLGTKFCPCSFIVLEDSKMQMLLGLDMLRRYQMVIDLKKNALIVEGEEIPFLSEAQIGKGLFGAAEAEGENNAKAAETAKR</sequence>
<evidence type="ECO:0000256" key="1">
    <source>
        <dbReference type="ARBA" id="ARBA00009136"/>
    </source>
</evidence>
<evidence type="ECO:0000313" key="7">
    <source>
        <dbReference type="EMBL" id="CDI74853.1"/>
    </source>
</evidence>
<keyword evidence="3" id="KW-0064">Aspartyl protease</keyword>
<dbReference type="Proteomes" id="UP000018201">
    <property type="component" value="Unassembled WGS sequence"/>
</dbReference>
<dbReference type="PROSITE" id="PS50053">
    <property type="entry name" value="UBIQUITIN_2"/>
    <property type="match status" value="1"/>
</dbReference>
<feature type="compositionally biased region" description="Low complexity" evidence="5">
    <location>
        <begin position="176"/>
        <end position="200"/>
    </location>
</feature>
<dbReference type="PANTHER" id="PTHR12917">
    <property type="entry name" value="ASPARTYL PROTEASE DDI-RELATED"/>
    <property type="match status" value="1"/>
</dbReference>
<dbReference type="EMBL" id="HG690569">
    <property type="protein sequence ID" value="CDI74853.1"/>
    <property type="molecule type" value="Genomic_DNA"/>
</dbReference>
<evidence type="ECO:0000313" key="8">
    <source>
        <dbReference type="Proteomes" id="UP000018201"/>
    </source>
</evidence>
<dbReference type="SUPFAM" id="SSF50630">
    <property type="entry name" value="Acid proteases"/>
    <property type="match status" value="1"/>
</dbReference>